<dbReference type="Pfam" id="PF13460">
    <property type="entry name" value="NAD_binding_10"/>
    <property type="match status" value="1"/>
</dbReference>
<dbReference type="InterPro" id="IPR036291">
    <property type="entry name" value="NAD(P)-bd_dom_sf"/>
</dbReference>
<name>R9PRG0_AGAAL</name>
<dbReference type="Proteomes" id="UP000014461">
    <property type="component" value="Unassembled WGS sequence"/>
</dbReference>
<sequence length="303" mass="34240">MKTALILGINGNFGLEMALALSKAGWSIKALVRDPNKVPSFVEAKLIVGDALKQQQVMVAAQGVDLIVYALNPPYHRWQQQALPLLEPCLQVAEQLGLRVLFPGNVYNFNPQASLIDENQAMHPPSEKGQVRVKMEQRLKQASENGAKVTIVRAGDFIGPHTHLSWVSTMVKHRKSRYQVAFPHNQEHVHFWSYLPDLCANTVQLLEQSQADFEVWHDPGLALSRKDWQQAFASNGTNIKSTNLAWWGFSIIAPFVPMLKEVLKMRYLWQQPVILDGSKMRQALQKSYQSTPLSQVLQQLKLN</sequence>
<dbReference type="RefSeq" id="WP_016400479.1">
    <property type="nucleotide sequence ID" value="NZ_BARX01000003.1"/>
</dbReference>
<accession>R9PRG0</accession>
<dbReference type="AlphaFoldDB" id="R9PRG0"/>
<dbReference type="InterPro" id="IPR016040">
    <property type="entry name" value="NAD(P)-bd_dom"/>
</dbReference>
<gene>
    <name evidence="2" type="ORF">AALB_0791</name>
</gene>
<protein>
    <recommendedName>
        <fullName evidence="1">NAD(P)-binding domain-containing protein</fullName>
    </recommendedName>
</protein>
<dbReference type="SUPFAM" id="SSF51735">
    <property type="entry name" value="NAD(P)-binding Rossmann-fold domains"/>
    <property type="match status" value="1"/>
</dbReference>
<organism evidence="2 3">
    <name type="scientific">Agarivorans albus MKT 106</name>
    <dbReference type="NCBI Taxonomy" id="1331007"/>
    <lineage>
        <taxon>Bacteria</taxon>
        <taxon>Pseudomonadati</taxon>
        <taxon>Pseudomonadota</taxon>
        <taxon>Gammaproteobacteria</taxon>
        <taxon>Alteromonadales</taxon>
        <taxon>Alteromonadaceae</taxon>
        <taxon>Agarivorans</taxon>
    </lineage>
</organism>
<evidence type="ECO:0000259" key="1">
    <source>
        <dbReference type="Pfam" id="PF13460"/>
    </source>
</evidence>
<evidence type="ECO:0000313" key="2">
    <source>
        <dbReference type="EMBL" id="GAD00711.1"/>
    </source>
</evidence>
<dbReference type="STRING" id="1331007.AALB_0791"/>
<reference evidence="2" key="1">
    <citation type="journal article" date="2013" name="Genome Announc.">
        <title>Draft Genome Sequence of Agarivorans albus Strain MKT 106T, an Agarolytic Marine Bacterium.</title>
        <authorList>
            <person name="Yasuike M."/>
            <person name="Nakamura Y."/>
            <person name="Kai W."/>
            <person name="Fujiwara A."/>
            <person name="Fukui Y."/>
            <person name="Satomi M."/>
            <person name="Sano M."/>
        </authorList>
    </citation>
    <scope>NUCLEOTIDE SEQUENCE [LARGE SCALE GENOMIC DNA]</scope>
</reference>
<feature type="domain" description="NAD(P)-binding" evidence="1">
    <location>
        <begin position="8"/>
        <end position="110"/>
    </location>
</feature>
<dbReference type="EMBL" id="BARX01000003">
    <property type="protein sequence ID" value="GAD00711.1"/>
    <property type="molecule type" value="Genomic_DNA"/>
</dbReference>
<dbReference type="OrthoDB" id="112777at2"/>
<dbReference type="Gene3D" id="3.40.50.720">
    <property type="entry name" value="NAD(P)-binding Rossmann-like Domain"/>
    <property type="match status" value="1"/>
</dbReference>
<proteinExistence type="predicted"/>
<comment type="caution">
    <text evidence="2">The sequence shown here is derived from an EMBL/GenBank/DDBJ whole genome shotgun (WGS) entry which is preliminary data.</text>
</comment>
<evidence type="ECO:0000313" key="3">
    <source>
        <dbReference type="Proteomes" id="UP000014461"/>
    </source>
</evidence>
<keyword evidence="3" id="KW-1185">Reference proteome</keyword>